<dbReference type="PROSITE" id="PS51163">
    <property type="entry name" value="YRDC"/>
    <property type="match status" value="1"/>
</dbReference>
<dbReference type="Pfam" id="PF22521">
    <property type="entry name" value="HypF_C_2"/>
    <property type="match status" value="1"/>
</dbReference>
<dbReference type="InterPro" id="IPR055128">
    <property type="entry name" value="HypF_C_2"/>
</dbReference>
<dbReference type="AlphaFoldDB" id="A0A1X0U2A9"/>
<dbReference type="InterPro" id="IPR004421">
    <property type="entry name" value="Carbamoyltransferase_HypF"/>
</dbReference>
<dbReference type="InterPro" id="IPR011125">
    <property type="entry name" value="Znf_HypF"/>
</dbReference>
<reference evidence="12 13" key="1">
    <citation type="journal article" date="2017" name="Gene Rep">
        <title>The ribosomal RNA operon (rrn) of Campylobacter concisus supports molecular typing to genomospecies level.</title>
        <authorList>
            <person name="Huq M."/>
            <person name="Van T.T.H."/>
            <person name="Gurtler V."/>
            <person name="Elshagmani E."/>
            <person name="Allemailem K.S."/>
            <person name="Smooker P.M."/>
            <person name="Istivan T.S."/>
        </authorList>
    </citation>
    <scope>NUCLEOTIDE SEQUENCE [LARGE SCALE GENOMIC DNA]</scope>
    <source>
        <strain evidence="12 13">RCH 26</strain>
    </source>
</reference>
<dbReference type="SUPFAM" id="SSF55821">
    <property type="entry name" value="YrdC/RibB"/>
    <property type="match status" value="1"/>
</dbReference>
<dbReference type="SUPFAM" id="SSF54975">
    <property type="entry name" value="Acylphosphatase/BLUF domain-like"/>
    <property type="match status" value="1"/>
</dbReference>
<dbReference type="Gene3D" id="3.90.870.50">
    <property type="match status" value="1"/>
</dbReference>
<evidence type="ECO:0000256" key="1">
    <source>
        <dbReference type="ARBA" id="ARBA00004711"/>
    </source>
</evidence>
<comment type="pathway">
    <text evidence="1">Protein modification; [NiFe] hydrogenase maturation.</text>
</comment>
<dbReference type="InterPro" id="IPR017968">
    <property type="entry name" value="Acylphosphatase_CS"/>
</dbReference>
<feature type="active site" evidence="9">
    <location>
        <position position="37"/>
    </location>
</feature>
<dbReference type="GO" id="GO:0008270">
    <property type="term" value="F:zinc ion binding"/>
    <property type="evidence" value="ECO:0007669"/>
    <property type="project" value="UniProtKB-KW"/>
</dbReference>
<dbReference type="InterPro" id="IPR036046">
    <property type="entry name" value="Acylphosphatase-like_dom_sf"/>
</dbReference>
<dbReference type="Pfam" id="PF00708">
    <property type="entry name" value="Acylphosphatase"/>
    <property type="match status" value="1"/>
</dbReference>
<protein>
    <recommendedName>
        <fullName evidence="8">Carbamoyltransferase</fullName>
        <ecNumber evidence="8">6.2.-.-</ecNumber>
    </recommendedName>
</protein>
<evidence type="ECO:0000313" key="13">
    <source>
        <dbReference type="Proteomes" id="UP000192671"/>
    </source>
</evidence>
<evidence type="ECO:0000313" key="12">
    <source>
        <dbReference type="EMBL" id="ORI07929.1"/>
    </source>
</evidence>
<feature type="domain" description="Acylphosphatase-like" evidence="10">
    <location>
        <begin position="4"/>
        <end position="89"/>
    </location>
</feature>
<evidence type="ECO:0000256" key="4">
    <source>
        <dbReference type="ARBA" id="ARBA00022723"/>
    </source>
</evidence>
<dbReference type="PIRSF" id="PIRSF006256">
    <property type="entry name" value="CMPcnvr_hdrg_mat"/>
    <property type="match status" value="1"/>
</dbReference>
<keyword evidence="6" id="KW-0862">Zinc</keyword>
<dbReference type="GO" id="GO:0003998">
    <property type="term" value="F:acylphosphatase activity"/>
    <property type="evidence" value="ECO:0007669"/>
    <property type="project" value="UniProtKB-EC"/>
</dbReference>
<dbReference type="GO" id="GO:0016743">
    <property type="term" value="F:carboxyl- or carbamoyltransferase activity"/>
    <property type="evidence" value="ECO:0007669"/>
    <property type="project" value="UniProtKB-UniRule"/>
</dbReference>
<dbReference type="EMBL" id="LVWL01000019">
    <property type="protein sequence ID" value="ORI07929.1"/>
    <property type="molecule type" value="Genomic_DNA"/>
</dbReference>
<dbReference type="Proteomes" id="UP000192671">
    <property type="component" value="Unassembled WGS sequence"/>
</dbReference>
<dbReference type="PROSITE" id="PS51160">
    <property type="entry name" value="ACYLPHOSPHATASE_3"/>
    <property type="match status" value="1"/>
</dbReference>
<comment type="caution">
    <text evidence="12">The sequence shown here is derived from an EMBL/GenBank/DDBJ whole genome shotgun (WGS) entry which is preliminary data.</text>
</comment>
<keyword evidence="12" id="KW-0808">Transferase</keyword>
<dbReference type="PANTHER" id="PTHR42959">
    <property type="entry name" value="CARBAMOYLTRANSFERASE"/>
    <property type="match status" value="1"/>
</dbReference>
<evidence type="ECO:0000256" key="2">
    <source>
        <dbReference type="ARBA" id="ARBA00008097"/>
    </source>
</evidence>
<dbReference type="PROSITE" id="PS00150">
    <property type="entry name" value="ACYLPHOSPHATASE_1"/>
    <property type="match status" value="1"/>
</dbReference>
<dbReference type="GO" id="GO:0051604">
    <property type="term" value="P:protein maturation"/>
    <property type="evidence" value="ECO:0007669"/>
    <property type="project" value="TreeGrafter"/>
</dbReference>
<evidence type="ECO:0000256" key="6">
    <source>
        <dbReference type="ARBA" id="ARBA00022833"/>
    </source>
</evidence>
<comment type="similarity">
    <text evidence="2 8">Belongs to the carbamoyltransferase HypF family.</text>
</comment>
<feature type="active site" evidence="9">
    <location>
        <position position="19"/>
    </location>
</feature>
<keyword evidence="5" id="KW-0863">Zinc-finger</keyword>
<comment type="catalytic activity">
    <reaction evidence="7">
        <text>C-terminal L-cysteinyl-[HypE protein] + carbamoyl phosphate + ATP + H2O = C-terminal S-carboxamide-L-cysteinyl-[HypE protein] + AMP + phosphate + diphosphate + H(+)</text>
        <dbReference type="Rhea" id="RHEA:55636"/>
        <dbReference type="Rhea" id="RHEA-COMP:14247"/>
        <dbReference type="Rhea" id="RHEA-COMP:14392"/>
        <dbReference type="ChEBI" id="CHEBI:15377"/>
        <dbReference type="ChEBI" id="CHEBI:15378"/>
        <dbReference type="ChEBI" id="CHEBI:30616"/>
        <dbReference type="ChEBI" id="CHEBI:33019"/>
        <dbReference type="ChEBI" id="CHEBI:43474"/>
        <dbReference type="ChEBI" id="CHEBI:58228"/>
        <dbReference type="ChEBI" id="CHEBI:76913"/>
        <dbReference type="ChEBI" id="CHEBI:139126"/>
        <dbReference type="ChEBI" id="CHEBI:456215"/>
    </reaction>
</comment>
<gene>
    <name evidence="12" type="ORF">A3835_05485</name>
</gene>
<dbReference type="Pfam" id="PF07503">
    <property type="entry name" value="zf-HYPF"/>
    <property type="match status" value="2"/>
</dbReference>
<evidence type="ECO:0000256" key="9">
    <source>
        <dbReference type="PROSITE-ProRule" id="PRU00520"/>
    </source>
</evidence>
<dbReference type="NCBIfam" id="TIGR00143">
    <property type="entry name" value="hypF"/>
    <property type="match status" value="1"/>
</dbReference>
<dbReference type="Pfam" id="PF17788">
    <property type="entry name" value="HypF_C"/>
    <property type="match status" value="1"/>
</dbReference>
<dbReference type="Gene3D" id="3.30.110.120">
    <property type="match status" value="1"/>
</dbReference>
<name>A0A1X0U2A9_9BACT</name>
<evidence type="ECO:0000256" key="8">
    <source>
        <dbReference type="PIRNR" id="PIRNR006256"/>
    </source>
</evidence>
<dbReference type="InterPro" id="IPR006070">
    <property type="entry name" value="Sua5-like_dom"/>
</dbReference>
<evidence type="ECO:0000256" key="3">
    <source>
        <dbReference type="ARBA" id="ARBA00022598"/>
    </source>
</evidence>
<dbReference type="Gene3D" id="3.30.420.40">
    <property type="match status" value="1"/>
</dbReference>
<evidence type="ECO:0000259" key="11">
    <source>
        <dbReference type="PROSITE" id="PS51163"/>
    </source>
</evidence>
<keyword evidence="9" id="KW-0378">Hydrolase</keyword>
<dbReference type="Pfam" id="PF01300">
    <property type="entry name" value="Sua5_yciO_yrdC"/>
    <property type="match status" value="1"/>
</dbReference>
<dbReference type="PANTHER" id="PTHR42959:SF1">
    <property type="entry name" value="CARBAMOYLTRANSFERASE HYPF"/>
    <property type="match status" value="1"/>
</dbReference>
<keyword evidence="4" id="KW-0479">Metal-binding</keyword>
<evidence type="ECO:0000256" key="7">
    <source>
        <dbReference type="ARBA" id="ARBA00048220"/>
    </source>
</evidence>
<dbReference type="InterPro" id="IPR051060">
    <property type="entry name" value="Carbamoyltrans_HypF-like"/>
</dbReference>
<keyword evidence="3" id="KW-0436">Ligase</keyword>
<dbReference type="InterPro" id="IPR017945">
    <property type="entry name" value="DHBP_synth_RibB-like_a/b_dom"/>
</dbReference>
<organism evidence="12 13">
    <name type="scientific">Campylobacter concisus</name>
    <dbReference type="NCBI Taxonomy" id="199"/>
    <lineage>
        <taxon>Bacteria</taxon>
        <taxon>Pseudomonadati</taxon>
        <taxon>Campylobacterota</taxon>
        <taxon>Epsilonproteobacteria</taxon>
        <taxon>Campylobacterales</taxon>
        <taxon>Campylobacteraceae</taxon>
        <taxon>Campylobacter</taxon>
    </lineage>
</organism>
<sequence>MRLSFRYEIKGLVQGVGFRPFVYTSADKFKLVGEIYNDDEGVKLNFSGEEASFLAFEKELHENLPALARIDELHKFKIDQIYEKLEIIASKSATKQAPILPDYALCDDCLREFYDPTNPRYKYPFINCTNCGPRFSIIKALPYDRVNTTMNEFKMCKFCESEYKDPLNRRYHAEPISCPNCGPKLYLKDKFGKVLASENEAAKEAAKLINEGKILAIKGLGGFHLVCDATNEATVSELRARKHRPSKPFALMSKNLENAGKIAEISEAEARLLSSNLKPIVLLEAKNGSNIAKSVAPNLNKLGVMLAFSGIHLLLFDYLKHDIIATSANISGEVVIKDESELREKLGDVIDFYLDHDREIYSPSDDSIAFCVGDEVVFTRTSRGLNPNFIHTNFKQKGTFLALGAELKSSFCIYKDGLLMISPYIGDLKNVATFDRFKDIFTLFEKTYNLKIDKVVADLHPNFLNTKWAKDQGFELVHLQHHYAHLLSVIFENDLADKKYIGFCFDGTGYGEDGKIWGGEVFRLDKKNYERVYHFDEFSLFGGENSIKNIYLIAYSIILKYSLEDEAGKFLVNFDEKILANFKKMEQKGLNLVKTSSVGRIFDAFGAIICGLFHSSFEGESGMRLETLYDKNLDVCYKFSLNAGVICFKEAFKNALKDEPRVAATAFINGIANIIFEISKKEKMKILLSGGVFQNKTLLELIYKKFTKANLKFYINKKFCSNDSNVNLGQIYYFLSTFSNK</sequence>
<evidence type="ECO:0000256" key="5">
    <source>
        <dbReference type="ARBA" id="ARBA00022771"/>
    </source>
</evidence>
<dbReference type="GO" id="GO:0016874">
    <property type="term" value="F:ligase activity"/>
    <property type="evidence" value="ECO:0007669"/>
    <property type="project" value="UniProtKB-UniRule"/>
</dbReference>
<dbReference type="InterPro" id="IPR001792">
    <property type="entry name" value="Acylphosphatase-like_dom"/>
</dbReference>
<accession>A0A1X0U2A9</accession>
<evidence type="ECO:0000259" key="10">
    <source>
        <dbReference type="PROSITE" id="PS51160"/>
    </source>
</evidence>
<comment type="catalytic activity">
    <reaction evidence="9">
        <text>an acyl phosphate + H2O = a carboxylate + phosphate + H(+)</text>
        <dbReference type="Rhea" id="RHEA:14965"/>
        <dbReference type="ChEBI" id="CHEBI:15377"/>
        <dbReference type="ChEBI" id="CHEBI:15378"/>
        <dbReference type="ChEBI" id="CHEBI:29067"/>
        <dbReference type="ChEBI" id="CHEBI:43474"/>
        <dbReference type="ChEBI" id="CHEBI:59918"/>
        <dbReference type="EC" id="3.6.1.7"/>
    </reaction>
</comment>
<dbReference type="GO" id="GO:0003725">
    <property type="term" value="F:double-stranded RNA binding"/>
    <property type="evidence" value="ECO:0007669"/>
    <property type="project" value="InterPro"/>
</dbReference>
<dbReference type="UniPathway" id="UPA00335"/>
<dbReference type="Gene3D" id="3.30.420.360">
    <property type="match status" value="1"/>
</dbReference>
<dbReference type="InterPro" id="IPR041440">
    <property type="entry name" value="HypF_C"/>
</dbReference>
<dbReference type="EC" id="6.2.-.-" evidence="8"/>
<feature type="domain" description="YrdC-like" evidence="11">
    <location>
        <begin position="199"/>
        <end position="384"/>
    </location>
</feature>
<proteinExistence type="inferred from homology"/>